<dbReference type="Proteomes" id="UP000177078">
    <property type="component" value="Unassembled WGS sequence"/>
</dbReference>
<protein>
    <submittedName>
        <fullName evidence="1">Uncharacterized protein</fullName>
    </submittedName>
</protein>
<comment type="caution">
    <text evidence="1">The sequence shown here is derived from an EMBL/GenBank/DDBJ whole genome shotgun (WGS) entry which is preliminary data.</text>
</comment>
<evidence type="ECO:0000313" key="2">
    <source>
        <dbReference type="Proteomes" id="UP000177078"/>
    </source>
</evidence>
<name>A0A1G2RF22_9BACT</name>
<reference evidence="1 2" key="1">
    <citation type="journal article" date="2016" name="Nat. Commun.">
        <title>Thousands of microbial genomes shed light on interconnected biogeochemical processes in an aquifer system.</title>
        <authorList>
            <person name="Anantharaman K."/>
            <person name="Brown C.T."/>
            <person name="Hug L.A."/>
            <person name="Sharon I."/>
            <person name="Castelle C.J."/>
            <person name="Probst A.J."/>
            <person name="Thomas B.C."/>
            <person name="Singh A."/>
            <person name="Wilkins M.J."/>
            <person name="Karaoz U."/>
            <person name="Brodie E.L."/>
            <person name="Williams K.H."/>
            <person name="Hubbard S.S."/>
            <person name="Banfield J.F."/>
        </authorList>
    </citation>
    <scope>NUCLEOTIDE SEQUENCE [LARGE SCALE GENOMIC DNA]</scope>
</reference>
<proteinExistence type="predicted"/>
<gene>
    <name evidence="1" type="ORF">A3F15_02960</name>
</gene>
<accession>A0A1G2RF22</accession>
<evidence type="ECO:0000313" key="1">
    <source>
        <dbReference type="EMBL" id="OHA71357.1"/>
    </source>
</evidence>
<organism evidence="1 2">
    <name type="scientific">Candidatus Wildermuthbacteria bacterium RIFCSPHIGHO2_12_FULL_40_12</name>
    <dbReference type="NCBI Taxonomy" id="1802457"/>
    <lineage>
        <taxon>Bacteria</taxon>
        <taxon>Candidatus Wildermuthiibacteriota</taxon>
    </lineage>
</organism>
<dbReference type="EMBL" id="MHUC01000003">
    <property type="protein sequence ID" value="OHA71357.1"/>
    <property type="molecule type" value="Genomic_DNA"/>
</dbReference>
<sequence>MVQFQKMQFLISSYFVLIKMNKLYKKFSFTAGDLVQNQKLNFSWEIPFNFVAERSEATNESLTFPYWFPYWTHSEMLTGRK</sequence>
<dbReference type="AlphaFoldDB" id="A0A1G2RF22"/>